<feature type="region of interest" description="Disordered" evidence="1">
    <location>
        <begin position="790"/>
        <end position="814"/>
    </location>
</feature>
<feature type="region of interest" description="Disordered" evidence="1">
    <location>
        <begin position="152"/>
        <end position="259"/>
    </location>
</feature>
<reference evidence="2" key="1">
    <citation type="submission" date="2014-06" db="EMBL/GenBank/DDBJ databases">
        <authorList>
            <person name="Ju J."/>
            <person name="Zhang J."/>
        </authorList>
    </citation>
    <scope>NUCLEOTIDE SEQUENCE</scope>
    <source>
        <strain evidence="2">SscI8</strain>
    </source>
</reference>
<feature type="region of interest" description="Disordered" evidence="1">
    <location>
        <begin position="1422"/>
        <end position="1445"/>
    </location>
</feature>
<feature type="compositionally biased region" description="Low complexity" evidence="1">
    <location>
        <begin position="111"/>
        <end position="123"/>
    </location>
</feature>
<feature type="region of interest" description="Disordered" evidence="1">
    <location>
        <begin position="916"/>
        <end position="980"/>
    </location>
</feature>
<evidence type="ECO:0000256" key="1">
    <source>
        <dbReference type="SAM" id="MobiDB-lite"/>
    </source>
</evidence>
<feature type="compositionally biased region" description="Polar residues" evidence="1">
    <location>
        <begin position="675"/>
        <end position="684"/>
    </location>
</feature>
<feature type="compositionally biased region" description="Polar residues" evidence="1">
    <location>
        <begin position="1334"/>
        <end position="1369"/>
    </location>
</feature>
<dbReference type="OrthoDB" id="3367100at2759"/>
<feature type="region of interest" description="Disordered" evidence="1">
    <location>
        <begin position="726"/>
        <end position="777"/>
    </location>
</feature>
<feature type="compositionally biased region" description="Basic and acidic residues" evidence="1">
    <location>
        <begin position="302"/>
        <end position="318"/>
    </location>
</feature>
<feature type="compositionally biased region" description="Polar residues" evidence="1">
    <location>
        <begin position="233"/>
        <end position="259"/>
    </location>
</feature>
<feature type="compositionally biased region" description="Polar residues" evidence="1">
    <location>
        <begin position="884"/>
        <end position="897"/>
    </location>
</feature>
<feature type="compositionally biased region" description="Polar residues" evidence="1">
    <location>
        <begin position="403"/>
        <end position="416"/>
    </location>
</feature>
<feature type="compositionally biased region" description="Pro residues" evidence="1">
    <location>
        <begin position="204"/>
        <end position="213"/>
    </location>
</feature>
<feature type="compositionally biased region" description="Polar residues" evidence="1">
    <location>
        <begin position="1097"/>
        <end position="1147"/>
    </location>
</feature>
<feature type="compositionally biased region" description="Polar residues" evidence="1">
    <location>
        <begin position="517"/>
        <end position="529"/>
    </location>
</feature>
<feature type="region of interest" description="Disordered" evidence="1">
    <location>
        <begin position="1266"/>
        <end position="1304"/>
    </location>
</feature>
<feature type="region of interest" description="Disordered" evidence="1">
    <location>
        <begin position="1088"/>
        <end position="1169"/>
    </location>
</feature>
<proteinExistence type="predicted"/>
<feature type="compositionally biased region" description="Low complexity" evidence="1">
    <location>
        <begin position="937"/>
        <end position="948"/>
    </location>
</feature>
<feature type="region of interest" description="Disordered" evidence="1">
    <location>
        <begin position="297"/>
        <end position="387"/>
    </location>
</feature>
<protein>
    <submittedName>
        <fullName evidence="2">Uncharacterized protein</fullName>
    </submittedName>
</protein>
<organism evidence="2">
    <name type="scientific">Sporisorium scitamineum</name>
    <dbReference type="NCBI Taxonomy" id="49012"/>
    <lineage>
        <taxon>Eukaryota</taxon>
        <taxon>Fungi</taxon>
        <taxon>Dikarya</taxon>
        <taxon>Basidiomycota</taxon>
        <taxon>Ustilaginomycotina</taxon>
        <taxon>Ustilaginomycetes</taxon>
        <taxon>Ustilaginales</taxon>
        <taxon>Ustilaginaceae</taxon>
        <taxon>Sporisorium</taxon>
    </lineage>
</organism>
<sequence length="1445" mass="154449">MSASLHGHPYQLQSHTFPSQTTSPRVGPSTQRRSPKPSMSPSLASLPCNAAPTSPAQPRSAHLGSEFYDAIVQAADPKHPHHAAWQDRYGSLSNRSSRASDTSNHKREKLPASSPATPSSRTSFEYADLSTRRKQPRNGGYWDLAYRQLHEAGGSDADDPPSTEGRYTPVRASFEGSVRSLHSPSVASSSHRRRNRRLRDAPKPLVPPIPPPRITSSTNWQSTYGSPPLPERATSTPRMQSSTGSNQDPLSPNAQMQQHLLASPSASPPLRMAHPYASALHFERPQKQELKSLLSLPGLPQSDHEVQDSSSSSKHDRLPLQNSTPVTANSNRFRSLTNDDPSPYAKSSRHLARKPSTVASASSSPSLYNGTKQNPVGPYGSNGAAASKSMSKIRQLLGPETPTLGTPSLPSETHISGRQAWKAREANTLHMSAPETPPKDKARTQTQMTAFNELVPGPASRTIAEEATSVEQSNDPPRNVDLNIFPLRRDDEFRKNEFEMSDDELEVEDPSVAKQLPPTSYQYTPSAATKSDRGPGVVRRSLDSIISPFRAGLLNGVSSSTGLASAASASTSSLAVPKQVTIAEGRRSFSDSRFVRPFLPRNRNATLGRQIRPLSKVLDRPEDELEETQHSMSNRRLESETHRALEATTQNTSVGEFITRDAIAGQSGPEESLPSMDSSRGLASTYSRSTSNLQYMPYAATMVHQRPRNKLGSLFTKVKGSMTPKATSQEFFPYPPSPSTSTLHQSPPGAAHSLPTSPPTSVGATSPPAIPAKKAERPFRFRVKSLTSLSSSRSKDEIDNVPPVPALPANYVSSEGDATRSVWEESPKLPASSTFSSEKSSRTFGRLLRRKKPNEDVDVSIDSFVPLPPKFSHPHIAEEAAPRSSMSSTRGFDVVESSNPAPNVALTRTTIRKTLSPALLSESPQPGIEAAFEDGDSISLGNGNASSGNGQGKGGESSQLRSTNDGAADDSSEAVGDEQSFRTPLGRFIRDDTRADRLSRVEELSERLSYIAEPNELSDLRPSASMPVILSKGHSPRSFGEHRSARRNINGIQHIQTSPSALELADAKFSSARKGSLDILRPNYKRGGATELESPASMPSSALTSPAATKLASTPKSPAPSSWSEQLAPSWRSTGFNTSRNGRTSFSQDRDRAPVASPISPALPPRRGVGQAIKRLGTKGRSSKGSKGIGPADVIVLNFDDDGDETEIIADTSSRPSMSAEPRSSFGGGARPSFSSTMHSPFVSGRPSFDTTARNGLSASDASFEASGLIPSPVTPSFGSSREFAKIPPNRTVTDGDGKSSGSQVAGLGIASVQWSEAMPSHKIESVDMPGSASDGTFTTRGVHTPENGSLSHSYSSQLPARTDSTGATSPIAERASMDAGSQPAAPVKSAELLAFEDMLGRFPQQQKVLLQDISARVAQTPIVGAGGGSSSREDISSFPSVAAS</sequence>
<feature type="compositionally biased region" description="Polar residues" evidence="1">
    <location>
        <begin position="91"/>
        <end position="102"/>
    </location>
</feature>
<feature type="compositionally biased region" description="Low complexity" evidence="1">
    <location>
        <begin position="177"/>
        <end position="189"/>
    </location>
</feature>
<feature type="region of interest" description="Disordered" evidence="1">
    <location>
        <begin position="515"/>
        <end position="536"/>
    </location>
</feature>
<feature type="compositionally biased region" description="Polar residues" evidence="1">
    <location>
        <begin position="320"/>
        <end position="340"/>
    </location>
</feature>
<accession>A0A127ZH43</accession>
<feature type="region of interest" description="Disordered" evidence="1">
    <location>
        <begin position="665"/>
        <end position="684"/>
    </location>
</feature>
<feature type="compositionally biased region" description="Acidic residues" evidence="1">
    <location>
        <begin position="967"/>
        <end position="976"/>
    </location>
</feature>
<feature type="region of interest" description="Disordered" evidence="1">
    <location>
        <begin position="822"/>
        <end position="841"/>
    </location>
</feature>
<feature type="region of interest" description="Disordered" evidence="1">
    <location>
        <begin position="1"/>
        <end position="140"/>
    </location>
</feature>
<feature type="compositionally biased region" description="Polar residues" evidence="1">
    <location>
        <begin position="11"/>
        <end position="43"/>
    </location>
</feature>
<gene>
    <name evidence="2" type="ORF">SPSC_05344</name>
</gene>
<feature type="region of interest" description="Disordered" evidence="1">
    <location>
        <begin position="398"/>
        <end position="417"/>
    </location>
</feature>
<feature type="compositionally biased region" description="Low complexity" evidence="1">
    <location>
        <begin position="355"/>
        <end position="366"/>
    </location>
</feature>
<feature type="region of interest" description="Disordered" evidence="1">
    <location>
        <begin position="878"/>
        <end position="897"/>
    </location>
</feature>
<name>A0A127ZH43_9BASI</name>
<dbReference type="EMBL" id="LK056686">
    <property type="protein sequence ID" value="CDU25451.1"/>
    <property type="molecule type" value="Genomic_DNA"/>
</dbReference>
<feature type="region of interest" description="Disordered" evidence="1">
    <location>
        <begin position="1209"/>
        <end position="1249"/>
    </location>
</feature>
<feature type="region of interest" description="Disordered" evidence="1">
    <location>
        <begin position="620"/>
        <end position="642"/>
    </location>
</feature>
<evidence type="ECO:0000313" key="2">
    <source>
        <dbReference type="EMBL" id="CDU25451.1"/>
    </source>
</evidence>
<feature type="region of interest" description="Disordered" evidence="1">
    <location>
        <begin position="1324"/>
        <end position="1369"/>
    </location>
</feature>
<feature type="compositionally biased region" description="Polar residues" evidence="1">
    <location>
        <begin position="214"/>
        <end position="225"/>
    </location>
</feature>